<organism evidence="1 2">
    <name type="scientific">Legionella bozemanae</name>
    <name type="common">Fluoribacter bozemanae</name>
    <dbReference type="NCBI Taxonomy" id="447"/>
    <lineage>
        <taxon>Bacteria</taxon>
        <taxon>Pseudomonadati</taxon>
        <taxon>Pseudomonadota</taxon>
        <taxon>Gammaproteobacteria</taxon>
        <taxon>Legionellales</taxon>
        <taxon>Legionellaceae</taxon>
        <taxon>Legionella</taxon>
    </lineage>
</organism>
<accession>A0A0W0RWI3</accession>
<keyword evidence="2" id="KW-1185">Reference proteome</keyword>
<dbReference type="RefSeq" id="WP_058458528.1">
    <property type="nucleotide sequence ID" value="NZ_CAAAIY010000023.1"/>
</dbReference>
<dbReference type="PATRIC" id="fig|447.4.peg.901"/>
<dbReference type="OrthoDB" id="9775927at2"/>
<evidence type="ECO:0000313" key="2">
    <source>
        <dbReference type="Proteomes" id="UP000054695"/>
    </source>
</evidence>
<dbReference type="Proteomes" id="UP000054695">
    <property type="component" value="Unassembled WGS sequence"/>
</dbReference>
<comment type="caution">
    <text evidence="1">The sequence shown here is derived from an EMBL/GenBank/DDBJ whole genome shotgun (WGS) entry which is preliminary data.</text>
</comment>
<evidence type="ECO:0000313" key="1">
    <source>
        <dbReference type="EMBL" id="KTC75401.1"/>
    </source>
</evidence>
<dbReference type="STRING" id="447.Lboz_0834"/>
<proteinExistence type="predicted"/>
<reference evidence="1 2" key="1">
    <citation type="submission" date="2015-11" db="EMBL/GenBank/DDBJ databases">
        <title>Genomic analysis of 38 Legionella species identifies large and diverse effector repertoires.</title>
        <authorList>
            <person name="Burstein D."/>
            <person name="Amaro F."/>
            <person name="Zusman T."/>
            <person name="Lifshitz Z."/>
            <person name="Cohen O."/>
            <person name="Gilbert J.A."/>
            <person name="Pupko T."/>
            <person name="Shuman H.A."/>
            <person name="Segal G."/>
        </authorList>
    </citation>
    <scope>NUCLEOTIDE SEQUENCE [LARGE SCALE GENOMIC DNA]</scope>
    <source>
        <strain evidence="1 2">WIGA</strain>
    </source>
</reference>
<dbReference type="EMBL" id="LNXU01000010">
    <property type="protein sequence ID" value="KTC75401.1"/>
    <property type="molecule type" value="Genomic_DNA"/>
</dbReference>
<dbReference type="AlphaFoldDB" id="A0A0W0RWI3"/>
<sequence>MKLQIKEILYLLSAMKDVATAQGKQSLTPLQQSSLKAVYAHVFGHKDELQFTQLLESPLSSFTQVFPNAIKAEYLLRFLVVTALMDRTIDSEKIKTVFEYAKAAHINPHYLSQLKKTLEGDFQWLIKDIMRKNLESFDIFPDLEDEKDIDNWLFPYRGDKKNLQLAQRYESLHHLPKESFGYHIWMQFKKNNYKFPGEEEGANYQFIMPHDSLHVLSEYDTSPYGELLVSVFTSTMLQKNSIDGHVIPVIYSFYLGIKINELAGSAQVMIDPYEFWDAWYRGSQMQINLYSKGWNIWDVAEIPLTELRKLYHVLPRAKSNERKTY</sequence>
<name>A0A0W0RWI3_LEGBO</name>
<protein>
    <submittedName>
        <fullName evidence="1">Uncharacterized protein</fullName>
    </submittedName>
</protein>
<gene>
    <name evidence="1" type="ORF">Lboz_0834</name>
</gene>